<dbReference type="PANTHER" id="PTHR45907:SF16">
    <property type="entry name" value="SERPENTINE RECEPTOR, CLASS J"/>
    <property type="match status" value="1"/>
</dbReference>
<protein>
    <recommendedName>
        <fullName evidence="4">G protein-coupled receptor</fullName>
    </recommendedName>
</protein>
<gene>
    <name evidence="2" type="ORF">PENTCL1PPCAC_24642</name>
</gene>
<evidence type="ECO:0008006" key="4">
    <source>
        <dbReference type="Google" id="ProtNLM"/>
    </source>
</evidence>
<keyword evidence="1" id="KW-0812">Transmembrane</keyword>
<evidence type="ECO:0000256" key="1">
    <source>
        <dbReference type="SAM" id="Phobius"/>
    </source>
</evidence>
<keyword evidence="1" id="KW-0472">Membrane</keyword>
<evidence type="ECO:0000313" key="3">
    <source>
        <dbReference type="Proteomes" id="UP001432027"/>
    </source>
</evidence>
<comment type="caution">
    <text evidence="2">The sequence shown here is derived from an EMBL/GenBank/DDBJ whole genome shotgun (WGS) entry which is preliminary data.</text>
</comment>
<reference evidence="2" key="1">
    <citation type="submission" date="2023-10" db="EMBL/GenBank/DDBJ databases">
        <title>Genome assembly of Pristionchus species.</title>
        <authorList>
            <person name="Yoshida K."/>
            <person name="Sommer R.J."/>
        </authorList>
    </citation>
    <scope>NUCLEOTIDE SEQUENCE</scope>
    <source>
        <strain evidence="2">RS0144</strain>
    </source>
</reference>
<dbReference type="SUPFAM" id="SSF81321">
    <property type="entry name" value="Family A G protein-coupled receptor-like"/>
    <property type="match status" value="1"/>
</dbReference>
<dbReference type="AlphaFoldDB" id="A0AAV5U7V8"/>
<proteinExistence type="predicted"/>
<dbReference type="InterPro" id="IPR019428">
    <property type="entry name" value="7TM_GPCR_serpentine_rcpt_Str"/>
</dbReference>
<feature type="transmembrane region" description="Helical" evidence="1">
    <location>
        <begin position="121"/>
        <end position="142"/>
    </location>
</feature>
<name>A0AAV5U7V8_9BILA</name>
<feature type="transmembrane region" description="Helical" evidence="1">
    <location>
        <begin position="33"/>
        <end position="61"/>
    </location>
</feature>
<dbReference type="Pfam" id="PF10326">
    <property type="entry name" value="7TM_GPCR_Str"/>
    <property type="match status" value="1"/>
</dbReference>
<keyword evidence="3" id="KW-1185">Reference proteome</keyword>
<dbReference type="EMBL" id="BTSX01000005">
    <property type="protein sequence ID" value="GMT02468.1"/>
    <property type="molecule type" value="Genomic_DNA"/>
</dbReference>
<keyword evidence="1" id="KW-1133">Transmembrane helix</keyword>
<dbReference type="PANTHER" id="PTHR45907">
    <property type="entry name" value="SERPENTINE RECEPTOR, CLASS J"/>
    <property type="match status" value="1"/>
</dbReference>
<dbReference type="Proteomes" id="UP001432027">
    <property type="component" value="Unassembled WGS sequence"/>
</dbReference>
<organism evidence="2 3">
    <name type="scientific">Pristionchus entomophagus</name>
    <dbReference type="NCBI Taxonomy" id="358040"/>
    <lineage>
        <taxon>Eukaryota</taxon>
        <taxon>Metazoa</taxon>
        <taxon>Ecdysozoa</taxon>
        <taxon>Nematoda</taxon>
        <taxon>Chromadorea</taxon>
        <taxon>Rhabditida</taxon>
        <taxon>Rhabditina</taxon>
        <taxon>Diplogasteromorpha</taxon>
        <taxon>Diplogasteroidea</taxon>
        <taxon>Neodiplogasteridae</taxon>
        <taxon>Pristionchus</taxon>
    </lineage>
</organism>
<evidence type="ECO:0000313" key="2">
    <source>
        <dbReference type="EMBL" id="GMT02468.1"/>
    </source>
</evidence>
<sequence length="170" mass="18646">MLRMRGEFIREFGRDIQAGWVVAEYWTDDGYNLIAVCASLAVDVIGVAIVTVVITLAALTYSHISAAFSLSAQTRTIQMQLLKAVCAQTFIPLVCVAIPYFCNTTLPIFGCPLPLVTETSGIAMSLFPSWDPLAVIMLMSPYRMGLRTMVMRYKENPVGPISTAVTESKI</sequence>
<accession>A0AAV5U7V8</accession>
<feature type="transmembrane region" description="Helical" evidence="1">
    <location>
        <begin position="81"/>
        <end position="101"/>
    </location>
</feature>
<dbReference type="InterPro" id="IPR019423">
    <property type="entry name" value="7TM_GPCR_serpentine_rcpt_Srj"/>
</dbReference>